<evidence type="ECO:0000256" key="1">
    <source>
        <dbReference type="SAM" id="MobiDB-lite"/>
    </source>
</evidence>
<organism evidence="2 3">
    <name type="scientific">Gallionella capsiferriformans (strain ES-2)</name>
    <name type="common">Gallionella ferruginea capsiferriformans (strain ES-2)</name>
    <dbReference type="NCBI Taxonomy" id="395494"/>
    <lineage>
        <taxon>Bacteria</taxon>
        <taxon>Pseudomonadati</taxon>
        <taxon>Pseudomonadota</taxon>
        <taxon>Betaproteobacteria</taxon>
        <taxon>Nitrosomonadales</taxon>
        <taxon>Gallionellaceae</taxon>
        <taxon>Gallionella</taxon>
    </lineage>
</organism>
<protein>
    <submittedName>
        <fullName evidence="2">Uncharacterized protein</fullName>
    </submittedName>
</protein>
<dbReference type="HOGENOM" id="CLU_3043760_0_0_4"/>
<dbReference type="STRING" id="395494.Galf_0787"/>
<feature type="region of interest" description="Disordered" evidence="1">
    <location>
        <begin position="1"/>
        <end position="35"/>
    </location>
</feature>
<keyword evidence="3" id="KW-1185">Reference proteome</keyword>
<sequence>MSNADMQFKNSSDDSSAEISRNAVPEMDAREQMVAARREQQRLCILRSLNSARR</sequence>
<dbReference type="Proteomes" id="UP000001235">
    <property type="component" value="Chromosome"/>
</dbReference>
<reference evidence="2 3" key="1">
    <citation type="submission" date="2010-08" db="EMBL/GenBank/DDBJ databases">
        <title>Complete sequence of Gallionella capsiferriformans ES-2.</title>
        <authorList>
            <consortium name="US DOE Joint Genome Institute"/>
            <person name="Lucas S."/>
            <person name="Copeland A."/>
            <person name="Lapidus A."/>
            <person name="Cheng J.-F."/>
            <person name="Bruce D."/>
            <person name="Goodwin L."/>
            <person name="Pitluck S."/>
            <person name="Chertkov O."/>
            <person name="Davenport K.W."/>
            <person name="Detter J.C."/>
            <person name="Han C."/>
            <person name="Tapia R."/>
            <person name="Land M."/>
            <person name="Hauser L."/>
            <person name="Chang Y.-J."/>
            <person name="Jeffries C."/>
            <person name="Kyrpides N."/>
            <person name="Ivanova N."/>
            <person name="Mikhailova N."/>
            <person name="Shelobolina E.S."/>
            <person name="Picardal F."/>
            <person name="Roden E."/>
            <person name="Emerson D."/>
            <person name="Woyke T."/>
        </authorList>
    </citation>
    <scope>NUCLEOTIDE SEQUENCE [LARGE SCALE GENOMIC DNA]</scope>
    <source>
        <strain evidence="2 3">ES-2</strain>
    </source>
</reference>
<dbReference type="RefSeq" id="WP_013292764.1">
    <property type="nucleotide sequence ID" value="NC_014394.1"/>
</dbReference>
<gene>
    <name evidence="2" type="ordered locus">Galf_0787</name>
</gene>
<proteinExistence type="predicted"/>
<name>D9SDR6_GALCS</name>
<dbReference type="KEGG" id="gca:Galf_0787"/>
<evidence type="ECO:0000313" key="3">
    <source>
        <dbReference type="Proteomes" id="UP000001235"/>
    </source>
</evidence>
<accession>D9SDR6</accession>
<dbReference type="AlphaFoldDB" id="D9SDR6"/>
<feature type="compositionally biased region" description="Polar residues" evidence="1">
    <location>
        <begin position="1"/>
        <end position="19"/>
    </location>
</feature>
<evidence type="ECO:0000313" key="2">
    <source>
        <dbReference type="EMBL" id="ADL54823.1"/>
    </source>
</evidence>
<dbReference type="EMBL" id="CP002159">
    <property type="protein sequence ID" value="ADL54823.1"/>
    <property type="molecule type" value="Genomic_DNA"/>
</dbReference>